<dbReference type="RefSeq" id="WP_272939073.1">
    <property type="nucleotide sequence ID" value="NZ_NJGD01000173.1"/>
</dbReference>
<feature type="domain" description="Flagellar basal-body/hook protein C-terminal" evidence="2">
    <location>
        <begin position="27"/>
        <end position="70"/>
    </location>
</feature>
<keyword evidence="3" id="KW-0966">Cell projection</keyword>
<evidence type="ECO:0000259" key="2">
    <source>
        <dbReference type="Pfam" id="PF06429"/>
    </source>
</evidence>
<comment type="similarity">
    <text evidence="1">Belongs to the flagella basal body rod proteins family.</text>
</comment>
<dbReference type="InterPro" id="IPR037925">
    <property type="entry name" value="FlgE/F/G-like"/>
</dbReference>
<accession>A0A2J0YSI2</accession>
<keyword evidence="3" id="KW-0282">Flagellum</keyword>
<feature type="non-terminal residue" evidence="3">
    <location>
        <position position="1"/>
    </location>
</feature>
<keyword evidence="3" id="KW-0969">Cilium</keyword>
<comment type="caution">
    <text evidence="3">The sequence shown here is derived from an EMBL/GenBank/DDBJ whole genome shotgun (WGS) entry which is preliminary data.</text>
</comment>
<dbReference type="Pfam" id="PF06429">
    <property type="entry name" value="Flg_bbr_C"/>
    <property type="match status" value="1"/>
</dbReference>
<sequence length="72" mass="8082">HIYLETEASGDPVEGVAGENGMGIIRQFALETSNVEAVEELVNLIMIQRSYEMNARAIETSDHIMEYLIRNV</sequence>
<proteinExistence type="inferred from homology"/>
<dbReference type="EMBL" id="NJGD01000173">
    <property type="protein sequence ID" value="PJR06068.1"/>
    <property type="molecule type" value="Genomic_DNA"/>
</dbReference>
<name>A0A2J0YSI2_RHIML</name>
<reference evidence="3 4" key="1">
    <citation type="submission" date="2017-06" db="EMBL/GenBank/DDBJ databases">
        <title>Ensifer strains isolated from leguminous trees and herbs display diverse denitrification phenotypes with some acting as strong N2O sinks.</title>
        <authorList>
            <person name="Woliy K."/>
            <person name="Mania D."/>
            <person name="Bakken L.R."/>
            <person name="Frostegard A."/>
        </authorList>
    </citation>
    <scope>NUCLEOTIDE SEQUENCE [LARGE SCALE GENOMIC DNA]</scope>
    <source>
        <strain evidence="3 4">AC50a</strain>
    </source>
</reference>
<dbReference type="AlphaFoldDB" id="A0A2J0YSI2"/>
<organism evidence="3 4">
    <name type="scientific">Rhizobium meliloti</name>
    <name type="common">Ensifer meliloti</name>
    <name type="synonym">Sinorhizobium meliloti</name>
    <dbReference type="NCBI Taxonomy" id="382"/>
    <lineage>
        <taxon>Bacteria</taxon>
        <taxon>Pseudomonadati</taxon>
        <taxon>Pseudomonadota</taxon>
        <taxon>Alphaproteobacteria</taxon>
        <taxon>Hyphomicrobiales</taxon>
        <taxon>Rhizobiaceae</taxon>
        <taxon>Sinorhizobium/Ensifer group</taxon>
        <taxon>Sinorhizobium</taxon>
    </lineage>
</organism>
<protein>
    <submittedName>
        <fullName evidence="3">Flagellar basal body rod protein FlgG</fullName>
    </submittedName>
</protein>
<evidence type="ECO:0000313" key="4">
    <source>
        <dbReference type="Proteomes" id="UP000231987"/>
    </source>
</evidence>
<gene>
    <name evidence="3" type="primary">flgG</name>
    <name evidence="3" type="ORF">CEJ86_33815</name>
</gene>
<dbReference type="SUPFAM" id="SSF117143">
    <property type="entry name" value="Flagellar hook protein flgE"/>
    <property type="match status" value="1"/>
</dbReference>
<evidence type="ECO:0000256" key="1">
    <source>
        <dbReference type="ARBA" id="ARBA00009677"/>
    </source>
</evidence>
<dbReference type="InterPro" id="IPR010930">
    <property type="entry name" value="Flg_bb/hook_C_dom"/>
</dbReference>
<dbReference type="Proteomes" id="UP000231987">
    <property type="component" value="Unassembled WGS sequence"/>
</dbReference>
<evidence type="ECO:0000313" key="3">
    <source>
        <dbReference type="EMBL" id="PJR06068.1"/>
    </source>
</evidence>